<keyword evidence="3" id="KW-0863">Zinc-finger</keyword>
<name>A0A9N9FGH9_9GLOM</name>
<evidence type="ECO:0000256" key="1">
    <source>
        <dbReference type="ARBA" id="ARBA00004123"/>
    </source>
</evidence>
<keyword evidence="7" id="KW-0804">Transcription</keyword>
<dbReference type="AlphaFoldDB" id="A0A9N9FGH9"/>
<dbReference type="GO" id="GO:0008270">
    <property type="term" value="F:zinc ion binding"/>
    <property type="evidence" value="ECO:0007669"/>
    <property type="project" value="UniProtKB-KW"/>
</dbReference>
<dbReference type="InterPro" id="IPR003656">
    <property type="entry name" value="Znf_BED"/>
</dbReference>
<evidence type="ECO:0000256" key="3">
    <source>
        <dbReference type="ARBA" id="ARBA00022771"/>
    </source>
</evidence>
<evidence type="ECO:0000256" key="2">
    <source>
        <dbReference type="ARBA" id="ARBA00022723"/>
    </source>
</evidence>
<protein>
    <submittedName>
        <fullName evidence="11">809_t:CDS:1</fullName>
    </submittedName>
</protein>
<evidence type="ECO:0000256" key="8">
    <source>
        <dbReference type="ARBA" id="ARBA00023242"/>
    </source>
</evidence>
<reference evidence="11" key="1">
    <citation type="submission" date="2021-06" db="EMBL/GenBank/DDBJ databases">
        <authorList>
            <person name="Kallberg Y."/>
            <person name="Tangrot J."/>
            <person name="Rosling A."/>
        </authorList>
    </citation>
    <scope>NUCLEOTIDE SEQUENCE</scope>
    <source>
        <strain evidence="11">FL966</strain>
    </source>
</reference>
<dbReference type="PANTHER" id="PTHR46481">
    <property type="entry name" value="ZINC FINGER BED DOMAIN-CONTAINING PROTEIN 4"/>
    <property type="match status" value="1"/>
</dbReference>
<evidence type="ECO:0000313" key="12">
    <source>
        <dbReference type="Proteomes" id="UP000789759"/>
    </source>
</evidence>
<dbReference type="PANTHER" id="PTHR46481:SF10">
    <property type="entry name" value="ZINC FINGER BED DOMAIN-CONTAINING PROTEIN 39"/>
    <property type="match status" value="1"/>
</dbReference>
<comment type="caution">
    <text evidence="11">The sequence shown here is derived from an EMBL/GenBank/DDBJ whole genome shotgun (WGS) entry which is preliminary data.</text>
</comment>
<feature type="domain" description="BED-type" evidence="9">
    <location>
        <begin position="29"/>
        <end position="65"/>
    </location>
</feature>
<evidence type="ECO:0000259" key="10">
    <source>
        <dbReference type="Pfam" id="PF14372"/>
    </source>
</evidence>
<evidence type="ECO:0000256" key="7">
    <source>
        <dbReference type="ARBA" id="ARBA00023163"/>
    </source>
</evidence>
<dbReference type="OrthoDB" id="2445583at2759"/>
<evidence type="ECO:0000256" key="6">
    <source>
        <dbReference type="ARBA" id="ARBA00023125"/>
    </source>
</evidence>
<dbReference type="InterPro" id="IPR012337">
    <property type="entry name" value="RNaseH-like_sf"/>
</dbReference>
<evidence type="ECO:0000313" key="11">
    <source>
        <dbReference type="EMBL" id="CAG8534407.1"/>
    </source>
</evidence>
<feature type="domain" description="hAT-like transposase RNase-H fold" evidence="10">
    <location>
        <begin position="214"/>
        <end position="284"/>
    </location>
</feature>
<keyword evidence="5" id="KW-0805">Transcription regulation</keyword>
<keyword evidence="8" id="KW-0539">Nucleus</keyword>
<gene>
    <name evidence="11" type="ORF">CPELLU_LOCUS3998</name>
</gene>
<keyword evidence="6" id="KW-0238">DNA-binding</keyword>
<dbReference type="InterPro" id="IPR052035">
    <property type="entry name" value="ZnF_BED_domain_contain"/>
</dbReference>
<organism evidence="11 12">
    <name type="scientific">Cetraspora pellucida</name>
    <dbReference type="NCBI Taxonomy" id="1433469"/>
    <lineage>
        <taxon>Eukaryota</taxon>
        <taxon>Fungi</taxon>
        <taxon>Fungi incertae sedis</taxon>
        <taxon>Mucoromycota</taxon>
        <taxon>Glomeromycotina</taxon>
        <taxon>Glomeromycetes</taxon>
        <taxon>Diversisporales</taxon>
        <taxon>Gigasporaceae</taxon>
        <taxon>Cetraspora</taxon>
    </lineage>
</organism>
<comment type="subcellular location">
    <subcellularLocation>
        <location evidence="1">Nucleus</location>
    </subcellularLocation>
</comment>
<dbReference type="Pfam" id="PF02892">
    <property type="entry name" value="zf-BED"/>
    <property type="match status" value="1"/>
</dbReference>
<dbReference type="Pfam" id="PF14372">
    <property type="entry name" value="hAT-like_RNase-H"/>
    <property type="match status" value="1"/>
</dbReference>
<dbReference type="InterPro" id="IPR025525">
    <property type="entry name" value="hAT-like_transposase_RNase-H"/>
</dbReference>
<keyword evidence="4" id="KW-0862">Zinc</keyword>
<keyword evidence="2" id="KW-0479">Metal-binding</keyword>
<dbReference type="GO" id="GO:0005634">
    <property type="term" value="C:nucleus"/>
    <property type="evidence" value="ECO:0007669"/>
    <property type="project" value="UniProtKB-SubCell"/>
</dbReference>
<dbReference type="Proteomes" id="UP000789759">
    <property type="component" value="Unassembled WGS sequence"/>
</dbReference>
<dbReference type="EMBL" id="CAJVQA010002035">
    <property type="protein sequence ID" value="CAG8534407.1"/>
    <property type="molecule type" value="Genomic_DNA"/>
</dbReference>
<keyword evidence="12" id="KW-1185">Reference proteome</keyword>
<accession>A0A9N9FGH9</accession>
<proteinExistence type="predicted"/>
<dbReference type="GO" id="GO:0003677">
    <property type="term" value="F:DNA binding"/>
    <property type="evidence" value="ECO:0007669"/>
    <property type="project" value="UniProtKB-KW"/>
</dbReference>
<dbReference type="SUPFAM" id="SSF53098">
    <property type="entry name" value="Ribonuclease H-like"/>
    <property type="match status" value="1"/>
</dbReference>
<evidence type="ECO:0000256" key="4">
    <source>
        <dbReference type="ARBA" id="ARBA00022833"/>
    </source>
</evidence>
<evidence type="ECO:0000256" key="5">
    <source>
        <dbReference type="ARBA" id="ARBA00023015"/>
    </source>
</evidence>
<evidence type="ECO:0000259" key="9">
    <source>
        <dbReference type="Pfam" id="PF02892"/>
    </source>
</evidence>
<sequence length="346" mass="39346">MSFNNNFEHLQVITPTFEQTFKCDKNTHPLWSYFTETLDKKNIQCNLCSTKYGLKTGISTVKRHFESGFLAEMIFKLIEEFGLGKKLLSITADNASNIDCCGQHLASMLDFYYGNTSFCRLRCAAHILNLAVINGLSVINKLTKKAQEFASCIRCSQPCLKELKKIFAMKEITDILVVSMPNLKQQYMNNQDWDNIKAVMTLLEPIYEATNLLSSSTHPTIGDVHTIFFVIITHLTEAKNEENLMKSCISIKILEKLNKYWNKLQSALSESVLLDPSFKFSSFRSGSEKKQFAQATSISSEQAFSLAKHTINAVQNHLDDEKVRDSFCLKTWYDAGIVKNNFELSD</sequence>